<evidence type="ECO:0000313" key="2">
    <source>
        <dbReference type="EMBL" id="XCI30042.1"/>
    </source>
</evidence>
<dbReference type="InterPro" id="IPR007374">
    <property type="entry name" value="ASCH_domain"/>
</dbReference>
<dbReference type="Gene3D" id="2.30.130.30">
    <property type="entry name" value="Hypothetical protein"/>
    <property type="match status" value="1"/>
</dbReference>
<dbReference type="SUPFAM" id="SSF88697">
    <property type="entry name" value="PUA domain-like"/>
    <property type="match status" value="1"/>
</dbReference>
<sequence length="102" mass="11766">MMKLNPSPFQMIKEGTKTIELRLFDEKRRKISIGDKIYFVNTANNEKTLCAIVENLFVFNSFEELYKNLPLLECGYTEENAAEASPNKIGNKKKGVYHGNMR</sequence>
<dbReference type="RefSeq" id="WP_353894587.1">
    <property type="nucleotide sequence ID" value="NZ_CP159485.1"/>
</dbReference>
<dbReference type="AlphaFoldDB" id="A0AAU8HXE5"/>
<reference evidence="2" key="1">
    <citation type="journal article" date="2018" name="Antonie Van Leeuwenhoek">
        <title>Proteinivorax hydrogeniformans sp. nov., an anaerobic, haloalkaliphilic bacterium fermenting proteinaceous compounds with high hydrogen production.</title>
        <authorList>
            <person name="Boltyanskaya Y."/>
            <person name="Detkova E."/>
            <person name="Pimenov N."/>
            <person name="Kevbrin V."/>
        </authorList>
    </citation>
    <scope>NUCLEOTIDE SEQUENCE</scope>
    <source>
        <strain evidence="2">Z-710</strain>
    </source>
</reference>
<dbReference type="InterPro" id="IPR015947">
    <property type="entry name" value="PUA-like_sf"/>
</dbReference>
<feature type="domain" description="ASCH" evidence="1">
    <location>
        <begin position="3"/>
        <end position="73"/>
    </location>
</feature>
<proteinExistence type="predicted"/>
<accession>A0AAU8HXE5</accession>
<reference evidence="2" key="2">
    <citation type="submission" date="2024-06" db="EMBL/GenBank/DDBJ databases">
        <authorList>
            <person name="Petrova K.O."/>
            <person name="Toshchakov S.V."/>
            <person name="Boltjanskaja Y.V."/>
            <person name="Kevbrin V.V."/>
        </authorList>
    </citation>
    <scope>NUCLEOTIDE SEQUENCE</scope>
    <source>
        <strain evidence="2">Z-710</strain>
    </source>
</reference>
<protein>
    <submittedName>
        <fullName evidence="2">ASCH domain-containing protein</fullName>
    </submittedName>
</protein>
<gene>
    <name evidence="2" type="ORF">PRVXH_002261</name>
</gene>
<name>A0AAU8HXE5_9FIRM</name>
<dbReference type="Pfam" id="PF04266">
    <property type="entry name" value="ASCH"/>
    <property type="match status" value="1"/>
</dbReference>
<evidence type="ECO:0000259" key="1">
    <source>
        <dbReference type="Pfam" id="PF04266"/>
    </source>
</evidence>
<dbReference type="EMBL" id="CP159485">
    <property type="protein sequence ID" value="XCI30042.1"/>
    <property type="molecule type" value="Genomic_DNA"/>
</dbReference>
<organism evidence="2">
    <name type="scientific">Proteinivorax hydrogeniformans</name>
    <dbReference type="NCBI Taxonomy" id="1826727"/>
    <lineage>
        <taxon>Bacteria</taxon>
        <taxon>Bacillati</taxon>
        <taxon>Bacillota</taxon>
        <taxon>Clostridia</taxon>
        <taxon>Eubacteriales</taxon>
        <taxon>Proteinivoracaceae</taxon>
        <taxon>Proteinivorax</taxon>
    </lineage>
</organism>